<reference evidence="8" key="1">
    <citation type="submission" date="2022-04" db="EMBL/GenBank/DDBJ databases">
        <title>Carnegiea gigantea Genome sequencing and assembly v2.</title>
        <authorList>
            <person name="Copetti D."/>
            <person name="Sanderson M.J."/>
            <person name="Burquez A."/>
            <person name="Wojciechowski M.F."/>
        </authorList>
    </citation>
    <scope>NUCLEOTIDE SEQUENCE</scope>
    <source>
        <strain evidence="8">SGP5-SGP5p</strain>
        <tissue evidence="8">Aerial part</tissue>
    </source>
</reference>
<accession>A0A9Q1KZ08</accession>
<dbReference type="PANTHER" id="PTHR32002:SF35">
    <property type="entry name" value="PROTEIN NLP6"/>
    <property type="match status" value="1"/>
</dbReference>
<feature type="region of interest" description="Disordered" evidence="5">
    <location>
        <begin position="590"/>
        <end position="622"/>
    </location>
</feature>
<keyword evidence="3" id="KW-0804">Transcription</keyword>
<evidence type="ECO:0000256" key="3">
    <source>
        <dbReference type="ARBA" id="ARBA00023163"/>
    </source>
</evidence>
<dbReference type="PROSITE" id="PS51745">
    <property type="entry name" value="PB1"/>
    <property type="match status" value="1"/>
</dbReference>
<feature type="domain" description="PB1" evidence="7">
    <location>
        <begin position="909"/>
        <end position="992"/>
    </location>
</feature>
<dbReference type="Gene3D" id="3.10.20.90">
    <property type="entry name" value="Phosphatidylinositol 3-kinase Catalytic Subunit, Chain A, domain 1"/>
    <property type="match status" value="1"/>
</dbReference>
<feature type="region of interest" description="Disordered" evidence="5">
    <location>
        <begin position="103"/>
        <end position="125"/>
    </location>
</feature>
<dbReference type="GO" id="GO:0003677">
    <property type="term" value="F:DNA binding"/>
    <property type="evidence" value="ECO:0007669"/>
    <property type="project" value="UniProtKB-KW"/>
</dbReference>
<keyword evidence="1" id="KW-0805">Transcription regulation</keyword>
<evidence type="ECO:0000256" key="5">
    <source>
        <dbReference type="SAM" id="MobiDB-lite"/>
    </source>
</evidence>
<dbReference type="InterPro" id="IPR055081">
    <property type="entry name" value="NLP1-9_GAF"/>
</dbReference>
<evidence type="ECO:0000259" key="6">
    <source>
        <dbReference type="PROSITE" id="PS51519"/>
    </source>
</evidence>
<dbReference type="EMBL" id="JAKOGI010000011">
    <property type="protein sequence ID" value="KAJ8451112.1"/>
    <property type="molecule type" value="Genomic_DNA"/>
</dbReference>
<feature type="compositionally biased region" description="Polar residues" evidence="5">
    <location>
        <begin position="776"/>
        <end position="787"/>
    </location>
</feature>
<dbReference type="GO" id="GO:0003700">
    <property type="term" value="F:DNA-binding transcription factor activity"/>
    <property type="evidence" value="ECO:0007669"/>
    <property type="project" value="InterPro"/>
</dbReference>
<dbReference type="Proteomes" id="UP001153076">
    <property type="component" value="Unassembled WGS sequence"/>
</dbReference>
<organism evidence="8 9">
    <name type="scientific">Carnegiea gigantea</name>
    <dbReference type="NCBI Taxonomy" id="171969"/>
    <lineage>
        <taxon>Eukaryota</taxon>
        <taxon>Viridiplantae</taxon>
        <taxon>Streptophyta</taxon>
        <taxon>Embryophyta</taxon>
        <taxon>Tracheophyta</taxon>
        <taxon>Spermatophyta</taxon>
        <taxon>Magnoliopsida</taxon>
        <taxon>eudicotyledons</taxon>
        <taxon>Gunneridae</taxon>
        <taxon>Pentapetalae</taxon>
        <taxon>Caryophyllales</taxon>
        <taxon>Cactineae</taxon>
        <taxon>Cactaceae</taxon>
        <taxon>Cactoideae</taxon>
        <taxon>Echinocereeae</taxon>
        <taxon>Carnegiea</taxon>
    </lineage>
</organism>
<name>A0A9Q1KZ08_9CARY</name>
<sequence>MSEAAAATTEEENQRATITKPLLVHHHPFSIPRIYLEPSASSSGFMDLDFADLDPSWTFDQIPTSPLLISAVDQPFSPLWAFADADERNIRISAEFSRISSCNPEPARQNIRREEDDDEDKKKLPTSILGFNPLDNMGISSIIKERMTQALRYFKESTEQNQILAQVWAPVKNGNRYVLTTSGQPFVLDPHSNGLHQYRTVSLMYMFAVDGEINGTLGLPGRVFRQKLPEWTPNVQYYSSKEYPRVIHAKNFNVRGTLALPVFEPSGQSCIGVLELVMTSEKINYAPEVDKVCKALEAVNLKSSEILDHPNIQVSTRTCLAMSILSFVLLSELTSKMLPFIQICNEGRQNALAEILEVLTDLCETYKLPLAQTWIPCMHRSVLAYGGGLKKSCSSFDGSCMGQVCMSTTDVALYVVDAHMWGFRDACAEHHLQKGQGVVGRAFSSHGLCFCRDISLFHKIEYPLVHYARMFRLTSSFAICLRSRHTGDDDYVLEFFLPPSIIDIAEQLNMLDSILTTMKRNLQNLMVASGRTLEEERKHMEIAEVSMDENQDLPIEANLPAKPLTSTDAMNGELTPMDSQPQLLVGRDPTKTLGARGSHNTMSPVENKETKKASERKRGKAEKQISLEVLQQYFAGSLKDAAKALGVCPTTMKRICRQHGISRWPSRKINKVNRSLTKLKRVIESVQGADGAFTLTSLAPPTIPVAVGSVCWPAGLNGTCQEQLPPCSPTDLPDEASELPSAKLKTDGQTSGRTSSHEERIHEQNGFVSKARSGSREVSTGTSTSHGSCYGSPGAESNPPNSQYIPSIHEHAGNMTGLMFQQNGERRLSSGYSVPDAFLRAHPQESFGGMLVEDVGSSKDLRNLCPLAAETAVDETGWSNAPCPNPSPRISMSDTGMASRFAARQDVKTVTIKATFKEDIIRFRFSLSSNIVELKEEVAKRFKLEVGTFEIKYLDDDHEWVLIACNSDLQECLDDVSKSSGSNTIRLLVHDMSGHVGSSCESSGERDAF</sequence>
<evidence type="ECO:0000313" key="8">
    <source>
        <dbReference type="EMBL" id="KAJ8451112.1"/>
    </source>
</evidence>
<feature type="domain" description="RWP-RK" evidence="6">
    <location>
        <begin position="611"/>
        <end position="692"/>
    </location>
</feature>
<dbReference type="AlphaFoldDB" id="A0A9Q1KZ08"/>
<dbReference type="SMART" id="SM00666">
    <property type="entry name" value="PB1"/>
    <property type="match status" value="1"/>
</dbReference>
<proteinExistence type="predicted"/>
<evidence type="ECO:0000256" key="2">
    <source>
        <dbReference type="ARBA" id="ARBA00023125"/>
    </source>
</evidence>
<dbReference type="InterPro" id="IPR034891">
    <property type="entry name" value="PB1_NLP"/>
</dbReference>
<dbReference type="InterPro" id="IPR053793">
    <property type="entry name" value="PB1-like"/>
</dbReference>
<dbReference type="PANTHER" id="PTHR32002">
    <property type="entry name" value="PROTEIN NLP8"/>
    <property type="match status" value="1"/>
</dbReference>
<keyword evidence="2" id="KW-0238">DNA-binding</keyword>
<dbReference type="InterPro" id="IPR045012">
    <property type="entry name" value="NLP"/>
</dbReference>
<feature type="region of interest" description="Disordered" evidence="5">
    <location>
        <begin position="725"/>
        <end position="808"/>
    </location>
</feature>
<dbReference type="SUPFAM" id="SSF54277">
    <property type="entry name" value="CAD &amp; PB1 domains"/>
    <property type="match status" value="1"/>
</dbReference>
<dbReference type="InterPro" id="IPR003035">
    <property type="entry name" value="RWP-RK_dom"/>
</dbReference>
<gene>
    <name evidence="8" type="ORF">Cgig2_026921</name>
</gene>
<dbReference type="PROSITE" id="PS51519">
    <property type="entry name" value="RWP_RK"/>
    <property type="match status" value="1"/>
</dbReference>
<evidence type="ECO:0000256" key="1">
    <source>
        <dbReference type="ARBA" id="ARBA00023015"/>
    </source>
</evidence>
<dbReference type="OrthoDB" id="6270329at2759"/>
<evidence type="ECO:0000256" key="4">
    <source>
        <dbReference type="ARBA" id="ARBA00023242"/>
    </source>
</evidence>
<dbReference type="Pfam" id="PF02042">
    <property type="entry name" value="RWP-RK"/>
    <property type="match status" value="1"/>
</dbReference>
<keyword evidence="9" id="KW-1185">Reference proteome</keyword>
<evidence type="ECO:0000259" key="7">
    <source>
        <dbReference type="PROSITE" id="PS51745"/>
    </source>
</evidence>
<dbReference type="CDD" id="cd06407">
    <property type="entry name" value="PB1_NLP"/>
    <property type="match status" value="1"/>
</dbReference>
<dbReference type="Pfam" id="PF00564">
    <property type="entry name" value="PB1"/>
    <property type="match status" value="1"/>
</dbReference>
<dbReference type="InterPro" id="IPR000270">
    <property type="entry name" value="PB1_dom"/>
</dbReference>
<protein>
    <submittedName>
        <fullName evidence="8">Uncharacterized protein</fullName>
    </submittedName>
</protein>
<dbReference type="Pfam" id="PF22922">
    <property type="entry name" value="GAF_NLP"/>
    <property type="match status" value="2"/>
</dbReference>
<evidence type="ECO:0000313" key="9">
    <source>
        <dbReference type="Proteomes" id="UP001153076"/>
    </source>
</evidence>
<comment type="caution">
    <text evidence="8">The sequence shown here is derived from an EMBL/GenBank/DDBJ whole genome shotgun (WGS) entry which is preliminary data.</text>
</comment>
<keyword evidence="4" id="KW-0539">Nucleus</keyword>